<evidence type="ECO:0000313" key="1">
    <source>
        <dbReference type="EMBL" id="KAJ7193182.1"/>
    </source>
</evidence>
<comment type="caution">
    <text evidence="1">The sequence shown here is derived from an EMBL/GenBank/DDBJ whole genome shotgun (WGS) entry which is preliminary data.</text>
</comment>
<evidence type="ECO:0000313" key="2">
    <source>
        <dbReference type="Proteomes" id="UP001219525"/>
    </source>
</evidence>
<proteinExistence type="predicted"/>
<protein>
    <submittedName>
        <fullName evidence="1">Uncharacterized protein</fullName>
    </submittedName>
</protein>
<keyword evidence="2" id="KW-1185">Reference proteome</keyword>
<organism evidence="1 2">
    <name type="scientific">Mycena pura</name>
    <dbReference type="NCBI Taxonomy" id="153505"/>
    <lineage>
        <taxon>Eukaryota</taxon>
        <taxon>Fungi</taxon>
        <taxon>Dikarya</taxon>
        <taxon>Basidiomycota</taxon>
        <taxon>Agaricomycotina</taxon>
        <taxon>Agaricomycetes</taxon>
        <taxon>Agaricomycetidae</taxon>
        <taxon>Agaricales</taxon>
        <taxon>Marasmiineae</taxon>
        <taxon>Mycenaceae</taxon>
        <taxon>Mycena</taxon>
    </lineage>
</organism>
<dbReference type="EMBL" id="JARJCW010000111">
    <property type="protein sequence ID" value="KAJ7193182.1"/>
    <property type="molecule type" value="Genomic_DNA"/>
</dbReference>
<sequence>MVGNAQPFTNTFASATTQPASALGSTSQASISPTPPSYTLPALPITQAPLATASAYSSNTLLTDFFSSFNLPIPESQALNFVAPTFAPSSSPAFICSSFASIDKVFEGPPGAQSLCTVQMTLTKLSVQSLEEWRDFVPIMQFIKCDGSFSQASKYHQLCGDFAVPQDLKWDVTIFKHADRRVEAALLLQDKSFGMVGTVNFAIPVAKHD</sequence>
<accession>A0AAD6URR6</accession>
<dbReference type="AlphaFoldDB" id="A0AAD6URR6"/>
<dbReference type="Proteomes" id="UP001219525">
    <property type="component" value="Unassembled WGS sequence"/>
</dbReference>
<reference evidence="1" key="1">
    <citation type="submission" date="2023-03" db="EMBL/GenBank/DDBJ databases">
        <title>Massive genome expansion in bonnet fungi (Mycena s.s.) driven by repeated elements and novel gene families across ecological guilds.</title>
        <authorList>
            <consortium name="Lawrence Berkeley National Laboratory"/>
            <person name="Harder C.B."/>
            <person name="Miyauchi S."/>
            <person name="Viragh M."/>
            <person name="Kuo A."/>
            <person name="Thoen E."/>
            <person name="Andreopoulos B."/>
            <person name="Lu D."/>
            <person name="Skrede I."/>
            <person name="Drula E."/>
            <person name="Henrissat B."/>
            <person name="Morin E."/>
            <person name="Kohler A."/>
            <person name="Barry K."/>
            <person name="LaButti K."/>
            <person name="Morin E."/>
            <person name="Salamov A."/>
            <person name="Lipzen A."/>
            <person name="Mereny Z."/>
            <person name="Hegedus B."/>
            <person name="Baldrian P."/>
            <person name="Stursova M."/>
            <person name="Weitz H."/>
            <person name="Taylor A."/>
            <person name="Grigoriev I.V."/>
            <person name="Nagy L.G."/>
            <person name="Martin F."/>
            <person name="Kauserud H."/>
        </authorList>
    </citation>
    <scope>NUCLEOTIDE SEQUENCE</scope>
    <source>
        <strain evidence="1">9144</strain>
    </source>
</reference>
<name>A0AAD6URR6_9AGAR</name>
<gene>
    <name evidence="1" type="ORF">GGX14DRAFT_405797</name>
</gene>